<sequence>MFRWFRWAAALLLSGAMAAPVLGATALQCVPYARIVSGVQIYGDALTWWDQAENRYQRGHEPRKGAVLAFRPAGPMTLGHVAVVSEILGDRRILIRHANWSAPGAIEEDVMAVDVSPAGDWSEVRVWHSPTGRMGARVNPTFGFIYGGKAKLNPFTPDPGLGASMRFASRTQWDDARVAVRAAASDDAPLRRAVFADARDQRKPARGPRLESDPRVFEYADASVASRSLHDIISDVKQEARLR</sequence>
<dbReference type="SUPFAM" id="SSF54001">
    <property type="entry name" value="Cysteine proteinases"/>
    <property type="match status" value="1"/>
</dbReference>
<dbReference type="AlphaFoldDB" id="A0A1E1F2P2"/>
<dbReference type="KEGG" id="sclo:SCLO_1016820"/>
<dbReference type="Gene3D" id="3.90.1720.10">
    <property type="entry name" value="endopeptidase domain like (from Nostoc punctiforme)"/>
    <property type="match status" value="1"/>
</dbReference>
<evidence type="ECO:0000256" key="1">
    <source>
        <dbReference type="SAM" id="SignalP"/>
    </source>
</evidence>
<dbReference type="EMBL" id="AP017655">
    <property type="protein sequence ID" value="BAV64722.1"/>
    <property type="molecule type" value="Genomic_DNA"/>
</dbReference>
<gene>
    <name evidence="3" type="ORF">SCLO_1016820</name>
</gene>
<keyword evidence="1" id="KW-0732">Signal</keyword>
<reference evidence="3 4" key="1">
    <citation type="submission" date="2016-10" db="EMBL/GenBank/DDBJ databases">
        <title>Complete Genome Sequence of the Nonylphenol-Degrading Bacterium Sphingobium cloacae JCM 10874T.</title>
        <authorList>
            <person name="Ootsuka M."/>
            <person name="Nishizawa T."/>
            <person name="Ohta H."/>
        </authorList>
    </citation>
    <scope>NUCLEOTIDE SEQUENCE [LARGE SCALE GENOMIC DNA]</scope>
    <source>
        <strain evidence="3 4">JCM 10874</strain>
    </source>
</reference>
<evidence type="ECO:0000313" key="3">
    <source>
        <dbReference type="EMBL" id="BAV64722.1"/>
    </source>
</evidence>
<organism evidence="3 4">
    <name type="scientific">Sphingobium cloacae</name>
    <dbReference type="NCBI Taxonomy" id="120107"/>
    <lineage>
        <taxon>Bacteria</taxon>
        <taxon>Pseudomonadati</taxon>
        <taxon>Pseudomonadota</taxon>
        <taxon>Alphaproteobacteria</taxon>
        <taxon>Sphingomonadales</taxon>
        <taxon>Sphingomonadaceae</taxon>
        <taxon>Sphingobium</taxon>
    </lineage>
</organism>
<accession>A0A1E1F2P2</accession>
<feature type="signal peptide" evidence="1">
    <location>
        <begin position="1"/>
        <end position="18"/>
    </location>
</feature>
<dbReference type="InterPro" id="IPR038765">
    <property type="entry name" value="Papain-like_cys_pep_sf"/>
</dbReference>
<dbReference type="OrthoDB" id="7279151at2"/>
<dbReference type="Proteomes" id="UP000218272">
    <property type="component" value="Chromosome SCLO_1"/>
</dbReference>
<proteinExistence type="predicted"/>
<dbReference type="Pfam" id="PF05257">
    <property type="entry name" value="CHAP"/>
    <property type="match status" value="1"/>
</dbReference>
<feature type="domain" description="Peptidase C51" evidence="2">
    <location>
        <begin position="4"/>
        <end position="125"/>
    </location>
</feature>
<name>A0A1E1F2P2_9SPHN</name>
<dbReference type="RefSeq" id="WP_066515063.1">
    <property type="nucleotide sequence ID" value="NZ_AP017655.1"/>
</dbReference>
<feature type="chain" id="PRO_5009112548" evidence="1">
    <location>
        <begin position="19"/>
        <end position="243"/>
    </location>
</feature>
<protein>
    <submittedName>
        <fullName evidence="3">CHAP domain-containing protein</fullName>
    </submittedName>
</protein>
<keyword evidence="4" id="KW-1185">Reference proteome</keyword>
<dbReference type="PROSITE" id="PS50911">
    <property type="entry name" value="CHAP"/>
    <property type="match status" value="1"/>
</dbReference>
<dbReference type="InterPro" id="IPR007921">
    <property type="entry name" value="CHAP_dom"/>
</dbReference>
<evidence type="ECO:0000259" key="2">
    <source>
        <dbReference type="PROSITE" id="PS50911"/>
    </source>
</evidence>
<evidence type="ECO:0000313" key="4">
    <source>
        <dbReference type="Proteomes" id="UP000218272"/>
    </source>
</evidence>